<feature type="domain" description="Aldehyde dehydrogenase" evidence="4">
    <location>
        <begin position="29"/>
        <end position="484"/>
    </location>
</feature>
<proteinExistence type="inferred from homology"/>
<evidence type="ECO:0000256" key="1">
    <source>
        <dbReference type="ARBA" id="ARBA00023002"/>
    </source>
</evidence>
<evidence type="ECO:0000259" key="4">
    <source>
        <dbReference type="Pfam" id="PF00171"/>
    </source>
</evidence>
<accession>A0ABW9ZI83</accession>
<dbReference type="PROSITE" id="PS00687">
    <property type="entry name" value="ALDEHYDE_DEHYDR_GLU"/>
    <property type="match status" value="1"/>
</dbReference>
<dbReference type="InterPro" id="IPR016161">
    <property type="entry name" value="Ald_DH/histidinol_DH"/>
</dbReference>
<dbReference type="Gene3D" id="3.40.309.10">
    <property type="entry name" value="Aldehyde Dehydrogenase, Chain A, domain 2"/>
    <property type="match status" value="1"/>
</dbReference>
<dbReference type="InterPro" id="IPR016160">
    <property type="entry name" value="Ald_DH_CS_CYS"/>
</dbReference>
<dbReference type="SUPFAM" id="SSF53720">
    <property type="entry name" value="ALDH-like"/>
    <property type="match status" value="1"/>
</dbReference>
<organism evidence="5 6">
    <name type="scientific">Pannonibacter tanglangensis</name>
    <dbReference type="NCBI Taxonomy" id="2750084"/>
    <lineage>
        <taxon>Bacteria</taxon>
        <taxon>Pseudomonadati</taxon>
        <taxon>Pseudomonadota</taxon>
        <taxon>Alphaproteobacteria</taxon>
        <taxon>Hyphomicrobiales</taxon>
        <taxon>Stappiaceae</taxon>
        <taxon>Pannonibacter</taxon>
    </lineage>
</organism>
<name>A0ABW9ZI83_9HYPH</name>
<comment type="caution">
    <text evidence="5">The sequence shown here is derived from an EMBL/GenBank/DDBJ whole genome shotgun (WGS) entry which is preliminary data.</text>
</comment>
<protein>
    <submittedName>
        <fullName evidence="5">Aldehyde dehydrogenase family protein</fullName>
    </submittedName>
</protein>
<dbReference type="InterPro" id="IPR016162">
    <property type="entry name" value="Ald_DH_N"/>
</dbReference>
<keyword evidence="1 3" id="KW-0560">Oxidoreductase</keyword>
<dbReference type="PROSITE" id="PS00070">
    <property type="entry name" value="ALDEHYDE_DEHYDR_CYS"/>
    <property type="match status" value="1"/>
</dbReference>
<reference evidence="5 6" key="1">
    <citation type="submission" date="2020-01" db="EMBL/GenBank/DDBJ databases">
        <authorList>
            <person name="Peng S.Y."/>
            <person name="Li J."/>
            <person name="Wang M."/>
            <person name="Wang L."/>
            <person name="Wang C.Q."/>
            <person name="Wang J.R."/>
        </authorList>
    </citation>
    <scope>NUCLEOTIDE SEQUENCE [LARGE SCALE GENOMIC DNA]</scope>
    <source>
        <strain evidence="5 6">XCT-34</strain>
    </source>
</reference>
<comment type="similarity">
    <text evidence="3">Belongs to the aldehyde dehydrogenase family.</text>
</comment>
<dbReference type="Proteomes" id="UP000541347">
    <property type="component" value="Unassembled WGS sequence"/>
</dbReference>
<dbReference type="InterPro" id="IPR016163">
    <property type="entry name" value="Ald_DH_C"/>
</dbReference>
<gene>
    <name evidence="5" type="ORF">GWI71_12830</name>
</gene>
<dbReference type="InterPro" id="IPR015590">
    <property type="entry name" value="Aldehyde_DH_dom"/>
</dbReference>
<dbReference type="EMBL" id="JAABLP010000003">
    <property type="protein sequence ID" value="NBN64572.1"/>
    <property type="molecule type" value="Genomic_DNA"/>
</dbReference>
<dbReference type="Pfam" id="PF00171">
    <property type="entry name" value="Aldedh"/>
    <property type="match status" value="1"/>
</dbReference>
<feature type="active site" evidence="2">
    <location>
        <position position="259"/>
    </location>
</feature>
<keyword evidence="6" id="KW-1185">Reference proteome</keyword>
<dbReference type="InterPro" id="IPR029510">
    <property type="entry name" value="Ald_DH_CS_GLU"/>
</dbReference>
<evidence type="ECO:0000313" key="6">
    <source>
        <dbReference type="Proteomes" id="UP000541347"/>
    </source>
</evidence>
<dbReference type="Gene3D" id="3.40.605.10">
    <property type="entry name" value="Aldehyde Dehydrogenase, Chain A, domain 1"/>
    <property type="match status" value="1"/>
</dbReference>
<evidence type="ECO:0000256" key="2">
    <source>
        <dbReference type="PROSITE-ProRule" id="PRU10007"/>
    </source>
</evidence>
<sequence length="490" mass="51533">MPEGTGHTGEILRPGAVIDGTVGPATGDDRFDSLCPSDGRLIARIPRCDAADVGRAVASARRAFDEGPWPRLTALERGRLLTRLSALVSDHAGELAALESLDTGKPLRQGKADILALARYFEFYGGAADKVTGDTIPTADGFLAMTLREPLGVVGGIIPWNYPAQIMGRVAGAALAMGNTLVLKPAEEACLSVLRVGELALAAGFPAGVFNVVPGFGHEAGAALANHPGLDFLTFTGSPDVGVLIQTAAARNHIGCTLELGGKSPQIVFEDADLEQAVPVILNAIFQNCGQTCSAGSRVLVQQGLWQPLAEALRARVRKLVAGPHDRDLDLGPLISEGQLRRVRSFVERAASDGIPLIAEGAIAPDAPQGGFYVPARVYGPVPPDHVLAREEVFGPVLSLIPFRDEAEAVRLANGTDYGLVAGVWSRDGQRALRVARQVRAGQVFVNAYGAGGGIELPFGGFRKSGHGREKGFEALYEFSATKTLVLRHG</sequence>
<evidence type="ECO:0000256" key="3">
    <source>
        <dbReference type="RuleBase" id="RU003345"/>
    </source>
</evidence>
<dbReference type="PANTHER" id="PTHR11699">
    <property type="entry name" value="ALDEHYDE DEHYDROGENASE-RELATED"/>
    <property type="match status" value="1"/>
</dbReference>
<evidence type="ECO:0000313" key="5">
    <source>
        <dbReference type="EMBL" id="NBN64572.1"/>
    </source>
</evidence>
<dbReference type="CDD" id="cd07109">
    <property type="entry name" value="ALDH_AAS00426"/>
    <property type="match status" value="1"/>
</dbReference>
<dbReference type="RefSeq" id="WP_161676540.1">
    <property type="nucleotide sequence ID" value="NZ_JAABLP010000003.1"/>
</dbReference>